<keyword evidence="4" id="KW-1185">Reference proteome</keyword>
<evidence type="ECO:0000313" key="3">
    <source>
        <dbReference type="EMBL" id="KAF9149113.1"/>
    </source>
</evidence>
<evidence type="ECO:0000256" key="2">
    <source>
        <dbReference type="SAM" id="SignalP"/>
    </source>
</evidence>
<feature type="region of interest" description="Disordered" evidence="1">
    <location>
        <begin position="169"/>
        <end position="197"/>
    </location>
</feature>
<reference evidence="3" key="1">
    <citation type="journal article" date="2020" name="Fungal Divers.">
        <title>Resolving the Mortierellaceae phylogeny through synthesis of multi-gene phylogenetics and phylogenomics.</title>
        <authorList>
            <person name="Vandepol N."/>
            <person name="Liber J."/>
            <person name="Desiro A."/>
            <person name="Na H."/>
            <person name="Kennedy M."/>
            <person name="Barry K."/>
            <person name="Grigoriev I.V."/>
            <person name="Miller A.N."/>
            <person name="O'Donnell K."/>
            <person name="Stajich J.E."/>
            <person name="Bonito G."/>
        </authorList>
    </citation>
    <scope>NUCLEOTIDE SEQUENCE</scope>
    <source>
        <strain evidence="3">NRRL 6426</strain>
    </source>
</reference>
<name>A0A9P5RVY6_9FUNG</name>
<protein>
    <submittedName>
        <fullName evidence="3">Uncharacterized protein</fullName>
    </submittedName>
</protein>
<sequence length="222" mass="22485">MTRLSTCVALALALVSSTLVMAQTPATAAAATTAATPPVGCVIATPQKHLKQGHPEEIEFQNCQGSGNVKLRYGDVNDLSADKTLACTNVQFSSHRVTCSFTPTRAGTFSLSTIDGSKIETFSGMFTVDPAPVAEAHVPSASAAKAVKGNTTGPHVQGVKGVAPAAAAPGAPQMKKVPASVPKTEGLGGAHKAEPMEGAKKGAAGSSFAKRALYDVPGFLAL</sequence>
<evidence type="ECO:0000313" key="4">
    <source>
        <dbReference type="Proteomes" id="UP000748756"/>
    </source>
</evidence>
<dbReference type="AlphaFoldDB" id="A0A9P5RVY6"/>
<feature type="signal peptide" evidence="2">
    <location>
        <begin position="1"/>
        <end position="22"/>
    </location>
</feature>
<evidence type="ECO:0000256" key="1">
    <source>
        <dbReference type="SAM" id="MobiDB-lite"/>
    </source>
</evidence>
<dbReference type="Proteomes" id="UP000748756">
    <property type="component" value="Unassembled WGS sequence"/>
</dbReference>
<organism evidence="3 4">
    <name type="scientific">Linnemannia schmuckeri</name>
    <dbReference type="NCBI Taxonomy" id="64567"/>
    <lineage>
        <taxon>Eukaryota</taxon>
        <taxon>Fungi</taxon>
        <taxon>Fungi incertae sedis</taxon>
        <taxon>Mucoromycota</taxon>
        <taxon>Mortierellomycotina</taxon>
        <taxon>Mortierellomycetes</taxon>
        <taxon>Mortierellales</taxon>
        <taxon>Mortierellaceae</taxon>
        <taxon>Linnemannia</taxon>
    </lineage>
</organism>
<dbReference type="OrthoDB" id="2423884at2759"/>
<dbReference type="EMBL" id="JAAAUQ010000572">
    <property type="protein sequence ID" value="KAF9149113.1"/>
    <property type="molecule type" value="Genomic_DNA"/>
</dbReference>
<gene>
    <name evidence="3" type="ORF">BG015_009122</name>
</gene>
<proteinExistence type="predicted"/>
<keyword evidence="2" id="KW-0732">Signal</keyword>
<accession>A0A9P5RVY6</accession>
<feature type="chain" id="PRO_5040249101" evidence="2">
    <location>
        <begin position="23"/>
        <end position="222"/>
    </location>
</feature>
<comment type="caution">
    <text evidence="3">The sequence shown here is derived from an EMBL/GenBank/DDBJ whole genome shotgun (WGS) entry which is preliminary data.</text>
</comment>